<dbReference type="EMBL" id="CP108057">
    <property type="protein sequence ID" value="WUO44927.1"/>
    <property type="molecule type" value="Genomic_DNA"/>
</dbReference>
<feature type="transmembrane region" description="Helical" evidence="1">
    <location>
        <begin position="124"/>
        <end position="144"/>
    </location>
</feature>
<evidence type="ECO:0000313" key="3">
    <source>
        <dbReference type="Proteomes" id="UP001432075"/>
    </source>
</evidence>
<dbReference type="Proteomes" id="UP001432075">
    <property type="component" value="Chromosome"/>
</dbReference>
<dbReference type="RefSeq" id="WP_328775183.1">
    <property type="nucleotide sequence ID" value="NZ_CP108057.1"/>
</dbReference>
<name>A0ABZ1RFN9_9ACTN</name>
<keyword evidence="1" id="KW-1133">Transmembrane helix</keyword>
<gene>
    <name evidence="2" type="ORF">OHU17_03385</name>
</gene>
<feature type="transmembrane region" description="Helical" evidence="1">
    <location>
        <begin position="76"/>
        <end position="101"/>
    </location>
</feature>
<organism evidence="2 3">
    <name type="scientific">Streptomyces goshikiensis</name>
    <dbReference type="NCBI Taxonomy" id="1942"/>
    <lineage>
        <taxon>Bacteria</taxon>
        <taxon>Bacillati</taxon>
        <taxon>Actinomycetota</taxon>
        <taxon>Actinomycetes</taxon>
        <taxon>Kitasatosporales</taxon>
        <taxon>Streptomycetaceae</taxon>
        <taxon>Streptomyces</taxon>
    </lineage>
</organism>
<evidence type="ECO:0000313" key="2">
    <source>
        <dbReference type="EMBL" id="WUO44927.1"/>
    </source>
</evidence>
<accession>A0ABZ1RFN9</accession>
<reference evidence="2" key="1">
    <citation type="submission" date="2022-10" db="EMBL/GenBank/DDBJ databases">
        <title>The complete genomes of actinobacterial strains from the NBC collection.</title>
        <authorList>
            <person name="Joergensen T.S."/>
            <person name="Alvarez Arevalo M."/>
            <person name="Sterndorff E.B."/>
            <person name="Faurdal D."/>
            <person name="Vuksanovic O."/>
            <person name="Mourched A.-S."/>
            <person name="Charusanti P."/>
            <person name="Shaw S."/>
            <person name="Blin K."/>
            <person name="Weber T."/>
        </authorList>
    </citation>
    <scope>NUCLEOTIDE SEQUENCE</scope>
    <source>
        <strain evidence="2">NBC_00283</strain>
    </source>
</reference>
<feature type="transmembrane region" description="Helical" evidence="1">
    <location>
        <begin position="35"/>
        <end position="55"/>
    </location>
</feature>
<proteinExistence type="predicted"/>
<evidence type="ECO:0000256" key="1">
    <source>
        <dbReference type="SAM" id="Phobius"/>
    </source>
</evidence>
<keyword evidence="1" id="KW-0812">Transmembrane</keyword>
<feature type="transmembrane region" description="Helical" evidence="1">
    <location>
        <begin position="151"/>
        <end position="169"/>
    </location>
</feature>
<evidence type="ECO:0008006" key="4">
    <source>
        <dbReference type="Google" id="ProtNLM"/>
    </source>
</evidence>
<protein>
    <recommendedName>
        <fullName evidence="4">DUF4386 family protein</fullName>
    </recommendedName>
</protein>
<sequence>MTTATMRRSTLAAGPICMTVYGLIRLTDEKHGPGLAWSSGHLALLAGVLCFVPVFRGLSRMATEGCGRGARRLADAGFAAGLIGVVAISVQAGIDLVVGFLSEDRAAMQVLFERVQSRPMMEPVFYSVGPMLFYVGLLLLMVQLAVLRRAGAWRTVAIVAGIAVSMVSLDLLPLGGLLFLAALVTLGSPALGVSSRDS</sequence>
<keyword evidence="3" id="KW-1185">Reference proteome</keyword>
<keyword evidence="1" id="KW-0472">Membrane</keyword>